<name>A0AB73A8D8_ENTFC</name>
<dbReference type="EMBL" id="ATIT01000107">
    <property type="protein sequence ID" value="EPI10745.1"/>
    <property type="molecule type" value="Genomic_DNA"/>
</dbReference>
<gene>
    <name evidence="1" type="ORF">D356_02005</name>
</gene>
<dbReference type="AlphaFoldDB" id="A0AB73A8D8"/>
<dbReference type="Proteomes" id="UP000014622">
    <property type="component" value="Unassembled WGS sequence"/>
</dbReference>
<proteinExistence type="predicted"/>
<organism evidence="1 2">
    <name type="scientific">Enterococcus faecium SD2A-2</name>
    <dbReference type="NCBI Taxonomy" id="1244154"/>
    <lineage>
        <taxon>Bacteria</taxon>
        <taxon>Bacillati</taxon>
        <taxon>Bacillota</taxon>
        <taxon>Bacilli</taxon>
        <taxon>Lactobacillales</taxon>
        <taxon>Enterococcaceae</taxon>
        <taxon>Enterococcus</taxon>
    </lineage>
</organism>
<comment type="caution">
    <text evidence="1">The sequence shown here is derived from an EMBL/GenBank/DDBJ whole genome shotgun (WGS) entry which is preliminary data.</text>
</comment>
<protein>
    <submittedName>
        <fullName evidence="1">Uncharacterized protein</fullName>
    </submittedName>
</protein>
<evidence type="ECO:0000313" key="1">
    <source>
        <dbReference type="EMBL" id="EPI10745.1"/>
    </source>
</evidence>
<sequence>MTEELAGEYHSLESLSLVTTFLVLQKLKAFCWCELLVAVYDRKKDWEGLGCVVVIFLI</sequence>
<evidence type="ECO:0000313" key="2">
    <source>
        <dbReference type="Proteomes" id="UP000014622"/>
    </source>
</evidence>
<accession>A0AB73A8D8</accession>
<reference evidence="1 2" key="1">
    <citation type="submission" date="2013-06" db="EMBL/GenBank/DDBJ databases">
        <authorList>
            <person name="Weinstock G."/>
            <person name="Sodergren E."/>
            <person name="Lobos E.A."/>
            <person name="Fulton L."/>
            <person name="Fulton R."/>
            <person name="Courtney L."/>
            <person name="Fronick C."/>
            <person name="O'Laughlin M."/>
            <person name="Godfrey J."/>
            <person name="Wilson R.M."/>
            <person name="Miner T."/>
            <person name="Farmer C."/>
            <person name="Delehaunty K."/>
            <person name="Cordes M."/>
            <person name="Minx P."/>
            <person name="Tomlinson C."/>
            <person name="Chen J."/>
            <person name="Wollam A."/>
            <person name="Pepin K.H."/>
            <person name="Bhonagiri V."/>
            <person name="Zhang X."/>
            <person name="Warren W."/>
            <person name="Mitreva M."/>
            <person name="Mardis E.R."/>
            <person name="Wilson R.K."/>
        </authorList>
    </citation>
    <scope>NUCLEOTIDE SEQUENCE [LARGE SCALE GENOMIC DNA]</scope>
    <source>
        <strain evidence="1 2">SD2A-2</strain>
    </source>
</reference>